<keyword evidence="3 6" id="KW-0813">Transport</keyword>
<keyword evidence="5 6" id="KW-0653">Protein transport</keyword>
<reference evidence="9 10" key="1">
    <citation type="journal article" date="2015" name="Genome Biol. Evol.">
        <title>Comparative Genomics of a Bacterivorous Green Alga Reveals Evolutionary Causalities and Consequences of Phago-Mixotrophic Mode of Nutrition.</title>
        <authorList>
            <person name="Burns J.A."/>
            <person name="Paasch A."/>
            <person name="Narechania A."/>
            <person name="Kim E."/>
        </authorList>
    </citation>
    <scope>NUCLEOTIDE SEQUENCE [LARGE SCALE GENOMIC DNA]</scope>
    <source>
        <strain evidence="9 10">PLY_AMNH</strain>
    </source>
</reference>
<dbReference type="SUPFAM" id="SSF54495">
    <property type="entry name" value="UBC-like"/>
    <property type="match status" value="1"/>
</dbReference>
<feature type="compositionally biased region" description="Low complexity" evidence="7">
    <location>
        <begin position="186"/>
        <end position="195"/>
    </location>
</feature>
<dbReference type="GO" id="GO:0006623">
    <property type="term" value="P:protein targeting to vacuole"/>
    <property type="evidence" value="ECO:0007669"/>
    <property type="project" value="TreeGrafter"/>
</dbReference>
<dbReference type="InterPro" id="IPR009851">
    <property type="entry name" value="Mod_r"/>
</dbReference>
<comment type="similarity">
    <text evidence="2">Belongs to the VPS37 family.</text>
</comment>
<evidence type="ECO:0000313" key="10">
    <source>
        <dbReference type="Proteomes" id="UP001190700"/>
    </source>
</evidence>
<feature type="compositionally biased region" description="Low complexity" evidence="7">
    <location>
        <begin position="203"/>
        <end position="217"/>
    </location>
</feature>
<protein>
    <recommendedName>
        <fullName evidence="8">VPS37 C-terminal domain-containing protein</fullName>
    </recommendedName>
</protein>
<evidence type="ECO:0000256" key="4">
    <source>
        <dbReference type="ARBA" id="ARBA00022753"/>
    </source>
</evidence>
<keyword evidence="10" id="KW-1185">Reference proteome</keyword>
<comment type="caution">
    <text evidence="9">The sequence shown here is derived from an EMBL/GenBank/DDBJ whole genome shotgun (WGS) entry which is preliminary data.</text>
</comment>
<name>A0AAE0EUG5_9CHLO</name>
<feature type="region of interest" description="Disordered" evidence="7">
    <location>
        <begin position="137"/>
        <end position="238"/>
    </location>
</feature>
<feature type="domain" description="VPS37 C-terminal" evidence="8">
    <location>
        <begin position="324"/>
        <end position="408"/>
    </location>
</feature>
<dbReference type="EMBL" id="LGRX02033481">
    <property type="protein sequence ID" value="KAK3241086.1"/>
    <property type="molecule type" value="Genomic_DNA"/>
</dbReference>
<organism evidence="9 10">
    <name type="scientific">Cymbomonas tetramitiformis</name>
    <dbReference type="NCBI Taxonomy" id="36881"/>
    <lineage>
        <taxon>Eukaryota</taxon>
        <taxon>Viridiplantae</taxon>
        <taxon>Chlorophyta</taxon>
        <taxon>Pyramimonadophyceae</taxon>
        <taxon>Pyramimonadales</taxon>
        <taxon>Pyramimonadaceae</taxon>
        <taxon>Cymbomonas</taxon>
    </lineage>
</organism>
<dbReference type="PANTHER" id="PTHR13678:SF2">
    <property type="entry name" value="VACUOLAR PROTEIN SORTING-ASSOCIATED PROTEIN 37A"/>
    <property type="match status" value="1"/>
</dbReference>
<accession>A0AAE0EUG5</accession>
<evidence type="ECO:0000256" key="6">
    <source>
        <dbReference type="PROSITE-ProRule" id="PRU00646"/>
    </source>
</evidence>
<dbReference type="InterPro" id="IPR016135">
    <property type="entry name" value="UBQ-conjugating_enzyme/RWD"/>
</dbReference>
<sequence length="408" mass="44854">MSYSAPYTVPYPYGFQYAQHSYPGNHGERREREVCGLLAQFPTARQTSYDRSQFEVLLTLSPGRQVPIQIFLPPPFPLEPPQLTVPQGVLSHRWVEPNGRIMNERLRAWNPEAGLALVVREAVEGLQGLPTLPVAVPPAPEPQIGPAPASHPYNAPSPPSYHLLRPQGRAQAAGVNLPSPSACSTSPPGDLLGPPAAQPPPSSSAALAAPPTPSSAGVAQPPPAPGSAGIAQPPRKATATDVSQLDHLSNEDLARILTDDQAFLDLVSHIQLTTLARTNSLEATEELRAQNVQLANKNLDLVQQFKQTGNVINVIRATDYNQVKKDYDNKVQRQQKVLEHLDPRILLRQLTDSAKKLDEQSEDILEQFENGQLEIEQYVEQYLAIRHKYHTQEYMRADIEPKIAIDNS</sequence>
<dbReference type="GO" id="GO:0006612">
    <property type="term" value="P:protein targeting to membrane"/>
    <property type="evidence" value="ECO:0007669"/>
    <property type="project" value="TreeGrafter"/>
</dbReference>
<dbReference type="SUPFAM" id="SSF140111">
    <property type="entry name" value="Endosomal sorting complex assembly domain"/>
    <property type="match status" value="1"/>
</dbReference>
<dbReference type="Gene3D" id="1.10.287.660">
    <property type="entry name" value="Helix hairpin bin"/>
    <property type="match status" value="1"/>
</dbReference>
<evidence type="ECO:0000256" key="5">
    <source>
        <dbReference type="ARBA" id="ARBA00022927"/>
    </source>
</evidence>
<dbReference type="PROSITE" id="PS51314">
    <property type="entry name" value="VPS37_C"/>
    <property type="match status" value="1"/>
</dbReference>
<dbReference type="InterPro" id="IPR029012">
    <property type="entry name" value="Helix_hairpin_bin_sf"/>
</dbReference>
<evidence type="ECO:0000259" key="8">
    <source>
        <dbReference type="PROSITE" id="PS51314"/>
    </source>
</evidence>
<dbReference type="AlphaFoldDB" id="A0AAE0EUG5"/>
<evidence type="ECO:0000256" key="7">
    <source>
        <dbReference type="SAM" id="MobiDB-lite"/>
    </source>
</evidence>
<evidence type="ECO:0000313" key="9">
    <source>
        <dbReference type="EMBL" id="KAK3241086.1"/>
    </source>
</evidence>
<evidence type="ECO:0000256" key="2">
    <source>
        <dbReference type="ARBA" id="ARBA00007617"/>
    </source>
</evidence>
<dbReference type="GO" id="GO:0000813">
    <property type="term" value="C:ESCRT I complex"/>
    <property type="evidence" value="ECO:0007669"/>
    <property type="project" value="TreeGrafter"/>
</dbReference>
<evidence type="ECO:0000256" key="3">
    <source>
        <dbReference type="ARBA" id="ARBA00022448"/>
    </source>
</evidence>
<keyword evidence="4" id="KW-0967">Endosome</keyword>
<dbReference type="Pfam" id="PF07200">
    <property type="entry name" value="Mod_r"/>
    <property type="match status" value="1"/>
</dbReference>
<proteinExistence type="inferred from homology"/>
<dbReference type="PANTHER" id="PTHR13678">
    <property type="entry name" value="VACUOLAR PROTEIN SORTING-ASSOCIATED PROTEIN 37"/>
    <property type="match status" value="1"/>
</dbReference>
<evidence type="ECO:0000256" key="1">
    <source>
        <dbReference type="ARBA" id="ARBA00004177"/>
    </source>
</evidence>
<gene>
    <name evidence="9" type="ORF">CYMTET_49115</name>
</gene>
<dbReference type="Proteomes" id="UP001190700">
    <property type="component" value="Unassembled WGS sequence"/>
</dbReference>
<dbReference type="InterPro" id="IPR037202">
    <property type="entry name" value="ESCRT_assembly_dom"/>
</dbReference>
<dbReference type="GO" id="GO:0043162">
    <property type="term" value="P:ubiquitin-dependent protein catabolic process via the multivesicular body sorting pathway"/>
    <property type="evidence" value="ECO:0007669"/>
    <property type="project" value="TreeGrafter"/>
</dbReference>
<comment type="subcellular location">
    <subcellularLocation>
        <location evidence="1">Endosome</location>
    </subcellularLocation>
</comment>